<dbReference type="GO" id="GO:0051959">
    <property type="term" value="F:dynein light intermediate chain binding"/>
    <property type="evidence" value="ECO:0007669"/>
    <property type="project" value="InterPro"/>
</dbReference>
<accession>A0A0R3Q791</accession>
<evidence type="ECO:0000313" key="4">
    <source>
        <dbReference type="WBParaSite" id="BTMF_0000219501-mRNA-1"/>
    </source>
</evidence>
<dbReference type="CDD" id="cd00009">
    <property type="entry name" value="AAA"/>
    <property type="match status" value="1"/>
</dbReference>
<dbReference type="Gene3D" id="1.10.8.710">
    <property type="match status" value="1"/>
</dbReference>
<dbReference type="InterPro" id="IPR027417">
    <property type="entry name" value="P-loop_NTPase"/>
</dbReference>
<feature type="domain" description="Dynein heavy chain hydrolytic ATP-binding dynein motor region" evidence="2">
    <location>
        <begin position="1"/>
        <end position="154"/>
    </location>
</feature>
<evidence type="ECO:0000259" key="2">
    <source>
        <dbReference type="Pfam" id="PF12774"/>
    </source>
</evidence>
<reference evidence="4" key="1">
    <citation type="submission" date="2017-02" db="UniProtKB">
        <authorList>
            <consortium name="WormBaseParasite"/>
        </authorList>
    </citation>
    <scope>IDENTIFICATION</scope>
</reference>
<protein>
    <submittedName>
        <fullName evidence="4">Dynein heavy chain, cytosolic</fullName>
    </submittedName>
</protein>
<dbReference type="InterPro" id="IPR041466">
    <property type="entry name" value="Dynein_AAA5_ext"/>
</dbReference>
<dbReference type="PANTHER" id="PTHR46532">
    <property type="entry name" value="MALE FERTILITY FACTOR KL5"/>
    <property type="match status" value="1"/>
</dbReference>
<dbReference type="GO" id="GO:0007018">
    <property type="term" value="P:microtubule-based movement"/>
    <property type="evidence" value="ECO:0007669"/>
    <property type="project" value="InterPro"/>
</dbReference>
<dbReference type="Pfam" id="PF17852">
    <property type="entry name" value="Dynein_AAA_lid"/>
    <property type="match status" value="1"/>
</dbReference>
<proteinExistence type="predicted"/>
<dbReference type="WBParaSite" id="BTMF_0000219501-mRNA-1">
    <property type="protein sequence ID" value="BTMF_0000219501-mRNA-1"/>
    <property type="gene ID" value="BTMF_0000219501"/>
</dbReference>
<sequence>LCKEQLSDQCHYDFGLRALKYVLVSAGNIKRDEIQRMIQSRSDINKSDISSEISEQQILIQSVCETLVPKLISDDIALLFSLLSDVFPSIQFKPSQMDGLRSEIAKVCDQLLLCQSPIPGELGSAWLEKVLQLYQITNLNHGLMLVGASGSGKTTAWKVLLKALERLEGVEGVAYVIDAKAMSKDALYGVLDPNTREWTDGLFTHIIRRIIDNVRGETSKRQWIIFDGDVDPEWVENLNSVLDDNKLLTLPNGERLGIPPNVRIIFEVADLKYATLATVSRCGMVWFGEEMITCEMLFDNFLKRLRNIRLDIEHSVDLLSLNVGSEEGAITPEAERVINLQRKCAHYLAQHMNADALVPLTLKYALTELDHIMVPSQQRMMSSFFSMMNYTVRQLINYDNAHPDFPMPDDQIEAYISRAMLVNIVWAFGGDSKWKSRQQLSDFIRQSSTLPLPPNTALPIIDYEAAFSGEWVQWVSKVPQMEVETHRVAAADLVIPTVDTVRHEMLLNTWLSEHKTLVLCGPPGSGKTMTLLSALRSLQDMDVVNVNFSSSTTPELLMRTFDHYCEYRRTPNGVVLSPVQISRWLVIFCDEINLPLPDKYGTQRVISFLRQLVEMVKYIYLETY</sequence>
<evidence type="ECO:0000256" key="1">
    <source>
        <dbReference type="ARBA" id="ARBA00022737"/>
    </source>
</evidence>
<dbReference type="InterPro" id="IPR043157">
    <property type="entry name" value="Dynein_AAA1S"/>
</dbReference>
<evidence type="ECO:0000259" key="3">
    <source>
        <dbReference type="Pfam" id="PF17852"/>
    </source>
</evidence>
<dbReference type="FunFam" id="3.40.50.300:FF:000517">
    <property type="entry name" value="Cytoplasmic dynein heavy chain 1"/>
    <property type="match status" value="1"/>
</dbReference>
<feature type="domain" description="Dynein heavy chain AAA 5 extension" evidence="3">
    <location>
        <begin position="355"/>
        <end position="475"/>
    </location>
</feature>
<dbReference type="STRING" id="42155.A0A0R3Q791"/>
<dbReference type="GO" id="GO:0005524">
    <property type="term" value="F:ATP binding"/>
    <property type="evidence" value="ECO:0007669"/>
    <property type="project" value="InterPro"/>
</dbReference>
<name>A0A0R3Q791_9BILA</name>
<dbReference type="SUPFAM" id="SSF52540">
    <property type="entry name" value="P-loop containing nucleoside triphosphate hydrolases"/>
    <property type="match status" value="2"/>
</dbReference>
<dbReference type="GO" id="GO:0005858">
    <property type="term" value="C:axonemal dynein complex"/>
    <property type="evidence" value="ECO:0007669"/>
    <property type="project" value="TreeGrafter"/>
</dbReference>
<dbReference type="AlphaFoldDB" id="A0A0R3Q791"/>
<dbReference type="Pfam" id="PF12774">
    <property type="entry name" value="AAA_6"/>
    <property type="match status" value="1"/>
</dbReference>
<organism evidence="4">
    <name type="scientific">Brugia timori</name>
    <dbReference type="NCBI Taxonomy" id="42155"/>
    <lineage>
        <taxon>Eukaryota</taxon>
        <taxon>Metazoa</taxon>
        <taxon>Ecdysozoa</taxon>
        <taxon>Nematoda</taxon>
        <taxon>Chromadorea</taxon>
        <taxon>Rhabditida</taxon>
        <taxon>Spirurina</taxon>
        <taxon>Spiruromorpha</taxon>
        <taxon>Filarioidea</taxon>
        <taxon>Onchocercidae</taxon>
        <taxon>Brugia</taxon>
    </lineage>
</organism>
<dbReference type="Pfam" id="PF12775">
    <property type="entry name" value="AAA_7"/>
    <property type="match status" value="1"/>
</dbReference>
<dbReference type="GO" id="GO:0045505">
    <property type="term" value="F:dynein intermediate chain binding"/>
    <property type="evidence" value="ECO:0007669"/>
    <property type="project" value="InterPro"/>
</dbReference>
<dbReference type="InterPro" id="IPR035699">
    <property type="entry name" value="AAA_6"/>
</dbReference>
<dbReference type="Gene3D" id="1.10.472.130">
    <property type="match status" value="1"/>
</dbReference>
<dbReference type="InterPro" id="IPR026983">
    <property type="entry name" value="DHC"/>
</dbReference>
<keyword evidence="1" id="KW-0677">Repeat</keyword>
<dbReference type="Gene3D" id="3.40.50.300">
    <property type="entry name" value="P-loop containing nucleotide triphosphate hydrolases"/>
    <property type="match status" value="2"/>
</dbReference>
<dbReference type="PANTHER" id="PTHR46532:SF13">
    <property type="entry name" value="CYTOPLASMIC DYNEIN 1 HEAVY CHAIN 1"/>
    <property type="match status" value="1"/>
</dbReference>
<dbReference type="FunFam" id="1.10.472.130:FF:000002">
    <property type="entry name" value="Cytoplasmic dynein heavy chain 1"/>
    <property type="match status" value="1"/>
</dbReference>